<protein>
    <recommendedName>
        <fullName evidence="3">PilZ domain-containing protein</fullName>
    </recommendedName>
</protein>
<feature type="region of interest" description="Disordered" evidence="1">
    <location>
        <begin position="120"/>
        <end position="146"/>
    </location>
</feature>
<dbReference type="STRING" id="52.CMC5_057620"/>
<evidence type="ECO:0000313" key="5">
    <source>
        <dbReference type="Proteomes" id="UP000067626"/>
    </source>
</evidence>
<proteinExistence type="predicted"/>
<dbReference type="Proteomes" id="UP000067626">
    <property type="component" value="Chromosome"/>
</dbReference>
<dbReference type="SUPFAM" id="SSF141371">
    <property type="entry name" value="PilZ domain-like"/>
    <property type="match status" value="1"/>
</dbReference>
<feature type="transmembrane region" description="Helical" evidence="2">
    <location>
        <begin position="476"/>
        <end position="498"/>
    </location>
</feature>
<feature type="compositionally biased region" description="Acidic residues" evidence="1">
    <location>
        <begin position="578"/>
        <end position="594"/>
    </location>
</feature>
<dbReference type="KEGG" id="ccro:CMC5_057620"/>
<dbReference type="RefSeq" id="WP_169796689.1">
    <property type="nucleotide sequence ID" value="NZ_CP012159.1"/>
</dbReference>
<feature type="compositionally biased region" description="Acidic residues" evidence="1">
    <location>
        <begin position="324"/>
        <end position="334"/>
    </location>
</feature>
<feature type="compositionally biased region" description="Low complexity" evidence="1">
    <location>
        <begin position="377"/>
        <end position="391"/>
    </location>
</feature>
<dbReference type="Pfam" id="PF07238">
    <property type="entry name" value="PilZ"/>
    <property type="match status" value="1"/>
</dbReference>
<feature type="region of interest" description="Disordered" evidence="1">
    <location>
        <begin position="695"/>
        <end position="728"/>
    </location>
</feature>
<name>A0A0K1EL22_CHOCO</name>
<reference evidence="4 5" key="1">
    <citation type="submission" date="2015-07" db="EMBL/GenBank/DDBJ databases">
        <title>Genome analysis of myxobacterium Chondromyces crocatus Cm c5 reveals a high potential for natural compound synthesis and the genetic basis for the loss of fruiting body formation.</title>
        <authorList>
            <person name="Zaburannyi N."/>
            <person name="Bunk B."/>
            <person name="Maier J."/>
            <person name="Overmann J."/>
            <person name="Mueller R."/>
        </authorList>
    </citation>
    <scope>NUCLEOTIDE SEQUENCE [LARGE SCALE GENOMIC DNA]</scope>
    <source>
        <strain evidence="4 5">Cm c5</strain>
    </source>
</reference>
<keyword evidence="2" id="KW-1133">Transmembrane helix</keyword>
<evidence type="ECO:0000256" key="2">
    <source>
        <dbReference type="SAM" id="Phobius"/>
    </source>
</evidence>
<organism evidence="4 5">
    <name type="scientific">Chondromyces crocatus</name>
    <dbReference type="NCBI Taxonomy" id="52"/>
    <lineage>
        <taxon>Bacteria</taxon>
        <taxon>Pseudomonadati</taxon>
        <taxon>Myxococcota</taxon>
        <taxon>Polyangia</taxon>
        <taxon>Polyangiales</taxon>
        <taxon>Polyangiaceae</taxon>
        <taxon>Chondromyces</taxon>
    </lineage>
</organism>
<feature type="region of interest" description="Disordered" evidence="1">
    <location>
        <begin position="505"/>
        <end position="527"/>
    </location>
</feature>
<feature type="domain" description="PilZ" evidence="3">
    <location>
        <begin position="26"/>
        <end position="114"/>
    </location>
</feature>
<dbReference type="GO" id="GO:0035438">
    <property type="term" value="F:cyclic-di-GMP binding"/>
    <property type="evidence" value="ECO:0007669"/>
    <property type="project" value="InterPro"/>
</dbReference>
<gene>
    <name evidence="4" type="ORF">CMC5_057620</name>
</gene>
<evidence type="ECO:0000313" key="4">
    <source>
        <dbReference type="EMBL" id="AKT41555.1"/>
    </source>
</evidence>
<dbReference type="EMBL" id="CP012159">
    <property type="protein sequence ID" value="AKT41555.1"/>
    <property type="molecule type" value="Genomic_DNA"/>
</dbReference>
<feature type="compositionally biased region" description="Low complexity" evidence="1">
    <location>
        <begin position="568"/>
        <end position="577"/>
    </location>
</feature>
<feature type="compositionally biased region" description="Low complexity" evidence="1">
    <location>
        <begin position="335"/>
        <end position="346"/>
    </location>
</feature>
<keyword evidence="2" id="KW-0472">Membrane</keyword>
<dbReference type="InterPro" id="IPR009875">
    <property type="entry name" value="PilZ_domain"/>
</dbReference>
<accession>A0A0K1EL22</accession>
<feature type="compositionally biased region" description="Basic and acidic residues" evidence="1">
    <location>
        <begin position="443"/>
        <end position="453"/>
    </location>
</feature>
<keyword evidence="2" id="KW-0812">Transmembrane</keyword>
<feature type="compositionally biased region" description="Basic and acidic residues" evidence="1">
    <location>
        <begin position="411"/>
        <end position="422"/>
    </location>
</feature>
<sequence length="728" mass="73784">MSGRGERLGDAGERRGGAGRRVHFEALVAVGEAAGGAGFEAESVDVSPDGMRLRAAYLPEVGERLLCRFDGPQGEIAVEAEVCWRRDEARGGEFGLRFAGLDPASSDAVRALVKGLGGTTMGRASEATRSTVPCTPEPSQPADPARGTRVRLHIEGLGSPMKARVREGRAGEVEVGSNLEFLKVGRTLDLEDMEHGARREAFVDDVRVEVDAGSSVPQLVVTLRYDPPAQAARPAQATKGSAPAAARAASAAAATAAAVAAEPVAVAPARQPRATKVNVAPQPAPEETASSQPGPASAGPVSDREDEATSSPAAEARASRQSEAEEEKGEEPALDSEASPAAEAAAQDGVETNSPPPGEAEAGAASDRGAGLRGVGEKAAAVGRAVAGRVGPALSGASERARGAMSGILTRIRERRSEREAGQGKAPTARRMTAPPPAGALRADGRRLVRDEGAEGAGEGAASAEAEARPRVNKKAAALGSFLGLAAVLVVFGVARLIGLRGGEAPQTTAALPPAATETASQAGLGALPPPAGGGTLTANVPLFGATPLSTTEPVLPSAPPTAEQGRGAPDALAAAGEAEEGVTGDQGDEEEPSLADGGKAWGQGEVRNPIVLKLKMDGSIDRLSGAAGPMGFTVSLPDRRALSSGNGLARKDKRIASLLVVNTPQGAEVSLRFKDGVPPYVAKASGDRLEISLGNESAPKKVAAKSKAKSKKAKSDTKKKSTKGKSN</sequence>
<evidence type="ECO:0000259" key="3">
    <source>
        <dbReference type="Pfam" id="PF07238"/>
    </source>
</evidence>
<feature type="region of interest" description="Disordered" evidence="1">
    <location>
        <begin position="269"/>
        <end position="470"/>
    </location>
</feature>
<dbReference type="AlphaFoldDB" id="A0A0K1EL22"/>
<keyword evidence="5" id="KW-1185">Reference proteome</keyword>
<feature type="compositionally biased region" description="Basic residues" evidence="1">
    <location>
        <begin position="703"/>
        <end position="713"/>
    </location>
</feature>
<feature type="region of interest" description="Disordered" evidence="1">
    <location>
        <begin position="551"/>
        <end position="603"/>
    </location>
</feature>
<dbReference type="Gene3D" id="2.40.10.220">
    <property type="entry name" value="predicted glycosyltransferase like domains"/>
    <property type="match status" value="1"/>
</dbReference>
<evidence type="ECO:0000256" key="1">
    <source>
        <dbReference type="SAM" id="MobiDB-lite"/>
    </source>
</evidence>